<name>A0AAV4XW96_CAEEX</name>
<proteinExistence type="predicted"/>
<dbReference type="Proteomes" id="UP001054945">
    <property type="component" value="Unassembled WGS sequence"/>
</dbReference>
<keyword evidence="2" id="KW-1185">Reference proteome</keyword>
<dbReference type="EMBL" id="BPLR01000889">
    <property type="protein sequence ID" value="GIY98149.1"/>
    <property type="molecule type" value="Genomic_DNA"/>
</dbReference>
<reference evidence="1 2" key="1">
    <citation type="submission" date="2021-06" db="EMBL/GenBank/DDBJ databases">
        <title>Caerostris extrusa draft genome.</title>
        <authorList>
            <person name="Kono N."/>
            <person name="Arakawa K."/>
        </authorList>
    </citation>
    <scope>NUCLEOTIDE SEQUENCE [LARGE SCALE GENOMIC DNA]</scope>
</reference>
<evidence type="ECO:0000313" key="1">
    <source>
        <dbReference type="EMBL" id="GIY98149.1"/>
    </source>
</evidence>
<accession>A0AAV4XW96</accession>
<dbReference type="AlphaFoldDB" id="A0AAV4XW96"/>
<evidence type="ECO:0000313" key="2">
    <source>
        <dbReference type="Proteomes" id="UP001054945"/>
    </source>
</evidence>
<comment type="caution">
    <text evidence="1">The sequence shown here is derived from an EMBL/GenBank/DDBJ whole genome shotgun (WGS) entry which is preliminary data.</text>
</comment>
<sequence>MVSNIEIQTSPVCDGYTGNSKMRGLSSSGGASLIILAPLYETAHLTLHLSLSSLKGCPRNKNEALVP</sequence>
<gene>
    <name evidence="1" type="ORF">CEXT_277041</name>
</gene>
<organism evidence="1 2">
    <name type="scientific">Caerostris extrusa</name>
    <name type="common">Bark spider</name>
    <name type="synonym">Caerostris bankana</name>
    <dbReference type="NCBI Taxonomy" id="172846"/>
    <lineage>
        <taxon>Eukaryota</taxon>
        <taxon>Metazoa</taxon>
        <taxon>Ecdysozoa</taxon>
        <taxon>Arthropoda</taxon>
        <taxon>Chelicerata</taxon>
        <taxon>Arachnida</taxon>
        <taxon>Araneae</taxon>
        <taxon>Araneomorphae</taxon>
        <taxon>Entelegynae</taxon>
        <taxon>Araneoidea</taxon>
        <taxon>Araneidae</taxon>
        <taxon>Caerostris</taxon>
    </lineage>
</organism>
<protein>
    <submittedName>
        <fullName evidence="1">Uncharacterized protein</fullName>
    </submittedName>
</protein>